<evidence type="ECO:0000256" key="8">
    <source>
        <dbReference type="ARBA" id="ARBA00023136"/>
    </source>
</evidence>
<dbReference type="InterPro" id="IPR027463">
    <property type="entry name" value="AcrB_DN_DC_subdom"/>
</dbReference>
<dbReference type="FunFam" id="1.20.1640.10:FF:000001">
    <property type="entry name" value="Efflux pump membrane transporter"/>
    <property type="match status" value="1"/>
</dbReference>
<feature type="domain" description="SSD" evidence="10">
    <location>
        <begin position="368"/>
        <end position="497"/>
    </location>
</feature>
<sequence>MRIAHLSIDRPILATVMSVLVVIIGIAAFFTLPLAQYPEIAPPTVVVQAQYPGASAETVGDTVAVPLEQEINGVENMLYMSSQATGDGQLTLTVTFQLGTDLNEAQVLVQNRVAVAEPRLPEEVRRLGVTVRKTSPDLLMVVQLFSPDGSRDPLYMANYATLRIRDALLRLAGVGDVRLVASRDYAMVVWLDPDKVSAHNLSAGEVVAALRAQNVQVSAGVMNLSPVPRQGAFELNVETLGRLTDKEQFENVVVRTDAAGRVIRIRDVARVELTAQSFRGTAYLNGQPAQPIQIFQQPGSNAIETAERVTAAMARLGAEMPSGLRYAIPFNPTEFVAESVREVYKTIFEAIGLVVLVVLLFLQTWRAAIIPILAIPISLVGTFAVMAALGYSLNNISLLGLVLAIGIVVDDAIVVVENVERHLAAGLSAREAAHRSMDEIGGALIAITLVLCAVFVPAAMMSGISGQFFRQFAVVVAAATAISAFVSLTLSPALCALLLKPHSAEGPQRRRFLPARVLQGFFGLFNRGFDRLSIAYGSVTRRLLRVSVLVLAAYAGLVGFSGWQLARAPTGFIPVMDQGYIINAVQLPPGSALGRTDAVMKEVSRRLLATEGVANVVAIAGLDGATFTNASGSGIAFTILKPYAERERQGLTTDRIIASLQSRFADLYEARIIPIKPPSVRGMGNAGGFKLMVQDRNGQSPQALEAAAQQVLAAAAQAPGIANAFSPFNTATPRVYADVDRIKAQMLGVPAGRIFEALEVYLGSAYVNDFNMLGRTFQVRAQADGRYRTDLASIGNFRMRGDSGAMVPLSAVASFQERSGPYRIPRFNQYPAAEIQGAAAAGTSTGAALDRMEQIARDNLPEGFAFEWTEVALQERLAGNTGLLIFGASVVFVFLLLAAQYESWTLPLAVLLIVPVCLLSAVSGLLIFAMDVNILAQIGFVILIGLAAKNAILIVEFARQAEAEGLGRVEAVVQGARIRLRPILMTSLAFILGVLPLFLATGAGAEMRQSLGTAVFFGMIGVTAFGLVCTPVFYVLCRLLEGGARRRPVATPIEVS</sequence>
<comment type="similarity">
    <text evidence="2 9">Belongs to the resistance-nodulation-cell division (RND) (TC 2.A.6) family.</text>
</comment>
<feature type="transmembrane region" description="Helical" evidence="9">
    <location>
        <begin position="934"/>
        <end position="958"/>
    </location>
</feature>
<keyword evidence="8 9" id="KW-0472">Membrane</keyword>
<reference evidence="11 12" key="1">
    <citation type="submission" date="2018-02" db="EMBL/GenBank/DDBJ databases">
        <title>Whole genome sequencing of endophytic bacterium.</title>
        <authorList>
            <person name="Eedara R."/>
            <person name="Podile A.R."/>
        </authorList>
    </citation>
    <scope>NUCLEOTIDE SEQUENCE [LARGE SCALE GENOMIC DNA]</scope>
    <source>
        <strain evidence="11 12">RP1T</strain>
    </source>
</reference>
<keyword evidence="5 9" id="KW-0997">Cell inner membrane</keyword>
<keyword evidence="3 9" id="KW-0813">Transport</keyword>
<dbReference type="Gene3D" id="3.30.2090.10">
    <property type="entry name" value="Multidrug efflux transporter AcrB TolC docking domain, DN and DC subdomains"/>
    <property type="match status" value="2"/>
</dbReference>
<dbReference type="GO" id="GO:0042910">
    <property type="term" value="F:xenobiotic transmembrane transporter activity"/>
    <property type="evidence" value="ECO:0007669"/>
    <property type="project" value="TreeGrafter"/>
</dbReference>
<feature type="transmembrane region" description="Helical" evidence="9">
    <location>
        <begin position="12"/>
        <end position="35"/>
    </location>
</feature>
<dbReference type="SUPFAM" id="SSF82866">
    <property type="entry name" value="Multidrug efflux transporter AcrB transmembrane domain"/>
    <property type="match status" value="2"/>
</dbReference>
<dbReference type="GO" id="GO:0005886">
    <property type="term" value="C:plasma membrane"/>
    <property type="evidence" value="ECO:0007669"/>
    <property type="project" value="UniProtKB-SubCell"/>
</dbReference>
<feature type="transmembrane region" description="Helical" evidence="9">
    <location>
        <begin position="877"/>
        <end position="899"/>
    </location>
</feature>
<evidence type="ECO:0000256" key="1">
    <source>
        <dbReference type="ARBA" id="ARBA00004429"/>
    </source>
</evidence>
<evidence type="ECO:0000256" key="6">
    <source>
        <dbReference type="ARBA" id="ARBA00022692"/>
    </source>
</evidence>
<dbReference type="SUPFAM" id="SSF82714">
    <property type="entry name" value="Multidrug efflux transporter AcrB TolC docking domain, DN and DC subdomains"/>
    <property type="match status" value="2"/>
</dbReference>
<evidence type="ECO:0000256" key="7">
    <source>
        <dbReference type="ARBA" id="ARBA00022989"/>
    </source>
</evidence>
<dbReference type="Gene3D" id="1.20.1640.10">
    <property type="entry name" value="Multidrug efflux transporter AcrB transmembrane domain"/>
    <property type="match status" value="2"/>
</dbReference>
<dbReference type="PANTHER" id="PTHR32063:SF11">
    <property type="entry name" value="CATION OR DRUG EFFLUX SYSTEM PROTEIN"/>
    <property type="match status" value="1"/>
</dbReference>
<keyword evidence="4" id="KW-1003">Cell membrane</keyword>
<dbReference type="InterPro" id="IPR000731">
    <property type="entry name" value="SSD"/>
</dbReference>
<name>A0A2S9QIM5_9HYPH</name>
<dbReference type="NCBIfam" id="TIGR00915">
    <property type="entry name" value="2A0602"/>
    <property type="match status" value="1"/>
</dbReference>
<feature type="transmembrane region" description="Helical" evidence="9">
    <location>
        <begin position="343"/>
        <end position="362"/>
    </location>
</feature>
<feature type="transmembrane region" description="Helical" evidence="9">
    <location>
        <begin position="983"/>
        <end position="1003"/>
    </location>
</feature>
<evidence type="ECO:0000313" key="12">
    <source>
        <dbReference type="Proteomes" id="UP000237682"/>
    </source>
</evidence>
<feature type="transmembrane region" description="Helical" evidence="9">
    <location>
        <begin position="440"/>
        <end position="460"/>
    </location>
</feature>
<dbReference type="AlphaFoldDB" id="A0A2S9QIM5"/>
<dbReference type="PRINTS" id="PR00702">
    <property type="entry name" value="ACRIFLAVINRP"/>
</dbReference>
<feature type="transmembrane region" description="Helical" evidence="9">
    <location>
        <begin position="1015"/>
        <end position="1037"/>
    </location>
</feature>
<keyword evidence="6 9" id="KW-0812">Transmembrane</keyword>
<feature type="transmembrane region" description="Helical" evidence="9">
    <location>
        <begin position="396"/>
        <end position="419"/>
    </location>
</feature>
<feature type="transmembrane region" description="Helical" evidence="9">
    <location>
        <begin position="543"/>
        <end position="563"/>
    </location>
</feature>
<gene>
    <name evidence="11" type="ORF">C5L14_01050</name>
</gene>
<dbReference type="EMBL" id="PUEJ01000001">
    <property type="protein sequence ID" value="PRH89211.1"/>
    <property type="molecule type" value="Genomic_DNA"/>
</dbReference>
<dbReference type="Gene3D" id="3.30.70.1320">
    <property type="entry name" value="Multidrug efflux transporter AcrB pore domain like"/>
    <property type="match status" value="1"/>
</dbReference>
<organism evidence="11 12">
    <name type="scientific">Labrys okinawensis</name>
    <dbReference type="NCBI Taxonomy" id="346911"/>
    <lineage>
        <taxon>Bacteria</taxon>
        <taxon>Pseudomonadati</taxon>
        <taxon>Pseudomonadota</taxon>
        <taxon>Alphaproteobacteria</taxon>
        <taxon>Hyphomicrobiales</taxon>
        <taxon>Xanthobacteraceae</taxon>
        <taxon>Labrys</taxon>
    </lineage>
</organism>
<evidence type="ECO:0000256" key="9">
    <source>
        <dbReference type="RuleBase" id="RU364070"/>
    </source>
</evidence>
<accession>A0A2S9QIM5</accession>
<dbReference type="PROSITE" id="PS50156">
    <property type="entry name" value="SSD"/>
    <property type="match status" value="1"/>
</dbReference>
<dbReference type="InterPro" id="IPR001036">
    <property type="entry name" value="Acrflvin-R"/>
</dbReference>
<comment type="caution">
    <text evidence="11">The sequence shown here is derived from an EMBL/GenBank/DDBJ whole genome shotgun (WGS) entry which is preliminary data.</text>
</comment>
<evidence type="ECO:0000256" key="2">
    <source>
        <dbReference type="ARBA" id="ARBA00010942"/>
    </source>
</evidence>
<dbReference type="RefSeq" id="WP_105860177.1">
    <property type="nucleotide sequence ID" value="NZ_PUEJ01000001.1"/>
</dbReference>
<dbReference type="SUPFAM" id="SSF82693">
    <property type="entry name" value="Multidrug efflux transporter AcrB pore domain, PN1, PN2, PC1 and PC2 subdomains"/>
    <property type="match status" value="4"/>
</dbReference>
<dbReference type="PANTHER" id="PTHR32063">
    <property type="match status" value="1"/>
</dbReference>
<dbReference type="InterPro" id="IPR004764">
    <property type="entry name" value="MdtF-like"/>
</dbReference>
<dbReference type="GO" id="GO:0015562">
    <property type="term" value="F:efflux transmembrane transporter activity"/>
    <property type="evidence" value="ECO:0007669"/>
    <property type="project" value="InterPro"/>
</dbReference>
<dbReference type="Gene3D" id="3.30.70.1430">
    <property type="entry name" value="Multidrug efflux transporter AcrB pore domain"/>
    <property type="match status" value="2"/>
</dbReference>
<dbReference type="Proteomes" id="UP000237682">
    <property type="component" value="Unassembled WGS sequence"/>
</dbReference>
<evidence type="ECO:0000313" key="11">
    <source>
        <dbReference type="EMBL" id="PRH89211.1"/>
    </source>
</evidence>
<proteinExistence type="inferred from homology"/>
<evidence type="ECO:0000256" key="5">
    <source>
        <dbReference type="ARBA" id="ARBA00022519"/>
    </source>
</evidence>
<protein>
    <recommendedName>
        <fullName evidence="9">Efflux pump membrane transporter</fullName>
    </recommendedName>
</protein>
<dbReference type="OrthoDB" id="9807350at2"/>
<dbReference type="Pfam" id="PF00873">
    <property type="entry name" value="ACR_tran"/>
    <property type="match status" value="1"/>
</dbReference>
<keyword evidence="12" id="KW-1185">Reference proteome</keyword>
<dbReference type="Gene3D" id="3.30.70.1440">
    <property type="entry name" value="Multidrug efflux transporter AcrB pore domain"/>
    <property type="match status" value="1"/>
</dbReference>
<dbReference type="GO" id="GO:0009636">
    <property type="term" value="P:response to toxic substance"/>
    <property type="evidence" value="ECO:0007669"/>
    <property type="project" value="UniProtKB-ARBA"/>
</dbReference>
<comment type="subcellular location">
    <subcellularLocation>
        <location evidence="1 9">Cell inner membrane</location>
        <topology evidence="1 9">Multi-pass membrane protein</topology>
    </subcellularLocation>
</comment>
<feature type="transmembrane region" description="Helical" evidence="9">
    <location>
        <begin position="369"/>
        <end position="390"/>
    </location>
</feature>
<dbReference type="NCBIfam" id="NF000282">
    <property type="entry name" value="RND_permease_1"/>
    <property type="match status" value="1"/>
</dbReference>
<evidence type="ECO:0000259" key="10">
    <source>
        <dbReference type="PROSITE" id="PS50156"/>
    </source>
</evidence>
<keyword evidence="7 9" id="KW-1133">Transmembrane helix</keyword>
<dbReference type="FunFam" id="3.30.70.1430:FF:000001">
    <property type="entry name" value="Efflux pump membrane transporter"/>
    <property type="match status" value="1"/>
</dbReference>
<evidence type="ECO:0000256" key="4">
    <source>
        <dbReference type="ARBA" id="ARBA00022475"/>
    </source>
</evidence>
<evidence type="ECO:0000256" key="3">
    <source>
        <dbReference type="ARBA" id="ARBA00022448"/>
    </source>
</evidence>
<feature type="transmembrane region" description="Helical" evidence="9">
    <location>
        <begin position="472"/>
        <end position="499"/>
    </location>
</feature>
<feature type="transmembrane region" description="Helical" evidence="9">
    <location>
        <begin position="906"/>
        <end position="928"/>
    </location>
</feature>